<accession>A0A9X1QEQ5</accession>
<dbReference type="InterPro" id="IPR002197">
    <property type="entry name" value="HTH_Fis"/>
</dbReference>
<dbReference type="PROSITE" id="PS50045">
    <property type="entry name" value="SIGMA54_INTERACT_4"/>
    <property type="match status" value="1"/>
</dbReference>
<dbReference type="EMBL" id="CP098805">
    <property type="protein sequence ID" value="USJ32735.1"/>
    <property type="molecule type" value="Genomic_DNA"/>
</dbReference>
<dbReference type="GO" id="GO:0043565">
    <property type="term" value="F:sequence-specific DNA binding"/>
    <property type="evidence" value="ECO:0007669"/>
    <property type="project" value="InterPro"/>
</dbReference>
<dbReference type="InterPro" id="IPR058031">
    <property type="entry name" value="AAA_lid_NorR"/>
</dbReference>
<evidence type="ECO:0000256" key="3">
    <source>
        <dbReference type="ARBA" id="ARBA00023015"/>
    </source>
</evidence>
<keyword evidence="2" id="KW-0067">ATP-binding</keyword>
<feature type="domain" description="Response regulatory" evidence="7">
    <location>
        <begin position="3"/>
        <end position="117"/>
    </location>
</feature>
<dbReference type="PANTHER" id="PTHR32071:SF121">
    <property type="entry name" value="SIGMA L-DEPENDENT TRANSCRIPTIONAL REGULATOR YQIR-RELATED"/>
    <property type="match status" value="1"/>
</dbReference>
<dbReference type="RefSeq" id="WP_235163469.1">
    <property type="nucleotide sequence ID" value="NZ_CP098805.1"/>
</dbReference>
<protein>
    <submittedName>
        <fullName evidence="8">Sigma-54 dependent transcriptional regulator</fullName>
    </submittedName>
</protein>
<evidence type="ECO:0000256" key="5">
    <source>
        <dbReference type="PROSITE-ProRule" id="PRU00169"/>
    </source>
</evidence>
<reference evidence="8" key="1">
    <citation type="submission" date="2022-01" db="EMBL/GenBank/DDBJ databases">
        <title>Novel species in genus Dyadobacter.</title>
        <authorList>
            <person name="Ma C."/>
        </authorList>
    </citation>
    <scope>NUCLEOTIDE SEQUENCE</scope>
    <source>
        <strain evidence="9">CY22</strain>
        <strain evidence="8">CY357</strain>
    </source>
</reference>
<evidence type="ECO:0000256" key="1">
    <source>
        <dbReference type="ARBA" id="ARBA00022741"/>
    </source>
</evidence>
<evidence type="ECO:0000256" key="4">
    <source>
        <dbReference type="ARBA" id="ARBA00023163"/>
    </source>
</evidence>
<evidence type="ECO:0000256" key="2">
    <source>
        <dbReference type="ARBA" id="ARBA00022840"/>
    </source>
</evidence>
<dbReference type="SUPFAM" id="SSF52172">
    <property type="entry name" value="CheY-like"/>
    <property type="match status" value="1"/>
</dbReference>
<evidence type="ECO:0000313" key="9">
    <source>
        <dbReference type="EMBL" id="USJ32735.1"/>
    </source>
</evidence>
<dbReference type="InterPro" id="IPR011006">
    <property type="entry name" value="CheY-like_superfamily"/>
</dbReference>
<dbReference type="InterPro" id="IPR025662">
    <property type="entry name" value="Sigma_54_int_dom_ATP-bd_1"/>
</dbReference>
<sequence>MKTVLIIDDEEKLRSLLARIIRAEGFEVLEAGDCKSGLAKIDNPLIDAVLCDVRLPDGNGVELVPILKSRNPQAEIILLTANGNIADGVQAMKNGAMDYIVKGDDNDKILPLLDKAIEKAQLKKKVKTLEAIVSNKFSFDKVIGTSQPINDAISLAKKVAATDTAVLLTGETGTGKEVFAQAIHYNSPRADKNFVALNCSAFGRDMIESELFGYKQGAFTGAQKDKRGLLEEAHNGTLFLDEIGELPLELQAKLLRVLETHEFIKLGDTKTIKSNFRLIAATNRDLKTESEQHRFRADLYFRLNVFQIQLPPLRDRVKDIPLLLDFFLDYFCKQSNKPNLGYSKDFLKHLESYEWNGNIRELKNVVERAVIISDGELEIASLPSNVQESAPLKSQQLSAFSMASIEKLHIQKVLNYCKGNKAETARLLEIGIATLYRKIEEYGLQSSGQ</sequence>
<dbReference type="Pfam" id="PF00072">
    <property type="entry name" value="Response_reg"/>
    <property type="match status" value="1"/>
</dbReference>
<dbReference type="InterPro" id="IPR001789">
    <property type="entry name" value="Sig_transdc_resp-reg_receiver"/>
</dbReference>
<evidence type="ECO:0000313" key="8">
    <source>
        <dbReference type="EMBL" id="MCF2499037.1"/>
    </source>
</evidence>
<dbReference type="PROSITE" id="PS50110">
    <property type="entry name" value="RESPONSE_REGULATORY"/>
    <property type="match status" value="1"/>
</dbReference>
<dbReference type="SMART" id="SM00382">
    <property type="entry name" value="AAA"/>
    <property type="match status" value="1"/>
</dbReference>
<keyword evidence="4" id="KW-0804">Transcription</keyword>
<dbReference type="Gene3D" id="1.10.10.60">
    <property type="entry name" value="Homeodomain-like"/>
    <property type="match status" value="1"/>
</dbReference>
<dbReference type="GO" id="GO:0005524">
    <property type="term" value="F:ATP binding"/>
    <property type="evidence" value="ECO:0007669"/>
    <property type="project" value="UniProtKB-KW"/>
</dbReference>
<feature type="modified residue" description="4-aspartylphosphate" evidence="5">
    <location>
        <position position="52"/>
    </location>
</feature>
<proteinExistence type="predicted"/>
<dbReference type="PROSITE" id="PS00676">
    <property type="entry name" value="SIGMA54_INTERACT_2"/>
    <property type="match status" value="1"/>
</dbReference>
<dbReference type="Pfam" id="PF02954">
    <property type="entry name" value="HTH_8"/>
    <property type="match status" value="1"/>
</dbReference>
<evidence type="ECO:0000313" key="11">
    <source>
        <dbReference type="Proteomes" id="UP001139411"/>
    </source>
</evidence>
<feature type="domain" description="Sigma-54 factor interaction" evidence="6">
    <location>
        <begin position="142"/>
        <end position="371"/>
    </location>
</feature>
<dbReference type="FunFam" id="3.40.50.300:FF:000006">
    <property type="entry name" value="DNA-binding transcriptional regulator NtrC"/>
    <property type="match status" value="1"/>
</dbReference>
<dbReference type="CDD" id="cd00156">
    <property type="entry name" value="REC"/>
    <property type="match status" value="1"/>
</dbReference>
<dbReference type="InterPro" id="IPR025943">
    <property type="entry name" value="Sigma_54_int_dom_ATP-bd_2"/>
</dbReference>
<keyword evidence="5" id="KW-0597">Phosphoprotein</keyword>
<keyword evidence="10" id="KW-1185">Reference proteome</keyword>
<evidence type="ECO:0000313" key="10">
    <source>
        <dbReference type="Proteomes" id="UP001055420"/>
    </source>
</evidence>
<name>A0A9X1QEQ5_9BACT</name>
<gene>
    <name evidence="8" type="ORF">L0661_12015</name>
    <name evidence="9" type="ORF">NFI80_08295</name>
</gene>
<keyword evidence="3" id="KW-0805">Transcription regulation</keyword>
<dbReference type="PRINTS" id="PR01590">
    <property type="entry name" value="HTHFIS"/>
</dbReference>
<dbReference type="PROSITE" id="PS00675">
    <property type="entry name" value="SIGMA54_INTERACT_1"/>
    <property type="match status" value="1"/>
</dbReference>
<dbReference type="Proteomes" id="UP001055420">
    <property type="component" value="Chromosome"/>
</dbReference>
<dbReference type="SUPFAM" id="SSF52540">
    <property type="entry name" value="P-loop containing nucleoside triphosphate hydrolases"/>
    <property type="match status" value="1"/>
</dbReference>
<dbReference type="CDD" id="cd00009">
    <property type="entry name" value="AAA"/>
    <property type="match status" value="1"/>
</dbReference>
<dbReference type="Proteomes" id="UP001139411">
    <property type="component" value="Unassembled WGS sequence"/>
</dbReference>
<dbReference type="GO" id="GO:0006355">
    <property type="term" value="P:regulation of DNA-templated transcription"/>
    <property type="evidence" value="ECO:0007669"/>
    <property type="project" value="InterPro"/>
</dbReference>
<keyword evidence="1" id="KW-0547">Nucleotide-binding</keyword>
<dbReference type="GO" id="GO:0000160">
    <property type="term" value="P:phosphorelay signal transduction system"/>
    <property type="evidence" value="ECO:0007669"/>
    <property type="project" value="InterPro"/>
</dbReference>
<dbReference type="InterPro" id="IPR002078">
    <property type="entry name" value="Sigma_54_int"/>
</dbReference>
<dbReference type="SMART" id="SM00448">
    <property type="entry name" value="REC"/>
    <property type="match status" value="1"/>
</dbReference>
<dbReference type="Gene3D" id="3.40.50.2300">
    <property type="match status" value="1"/>
</dbReference>
<dbReference type="SUPFAM" id="SSF46689">
    <property type="entry name" value="Homeodomain-like"/>
    <property type="match status" value="1"/>
</dbReference>
<evidence type="ECO:0000259" key="7">
    <source>
        <dbReference type="PROSITE" id="PS50110"/>
    </source>
</evidence>
<dbReference type="InterPro" id="IPR027417">
    <property type="entry name" value="P-loop_NTPase"/>
</dbReference>
<dbReference type="AlphaFoldDB" id="A0A9X1QEQ5"/>
<evidence type="ECO:0000259" key="6">
    <source>
        <dbReference type="PROSITE" id="PS50045"/>
    </source>
</evidence>
<dbReference type="Gene3D" id="1.10.8.60">
    <property type="match status" value="1"/>
</dbReference>
<organism evidence="8 11">
    <name type="scientific">Dyadobacter chenhuakuii</name>
    <dbReference type="NCBI Taxonomy" id="2909339"/>
    <lineage>
        <taxon>Bacteria</taxon>
        <taxon>Pseudomonadati</taxon>
        <taxon>Bacteroidota</taxon>
        <taxon>Cytophagia</taxon>
        <taxon>Cytophagales</taxon>
        <taxon>Spirosomataceae</taxon>
        <taxon>Dyadobacter</taxon>
    </lineage>
</organism>
<dbReference type="InterPro" id="IPR003593">
    <property type="entry name" value="AAA+_ATPase"/>
</dbReference>
<dbReference type="PANTHER" id="PTHR32071">
    <property type="entry name" value="TRANSCRIPTIONAL REGULATORY PROTEIN"/>
    <property type="match status" value="1"/>
</dbReference>
<dbReference type="Pfam" id="PF25601">
    <property type="entry name" value="AAA_lid_14"/>
    <property type="match status" value="1"/>
</dbReference>
<dbReference type="Pfam" id="PF00158">
    <property type="entry name" value="Sigma54_activat"/>
    <property type="match status" value="1"/>
</dbReference>
<dbReference type="Gene3D" id="3.40.50.300">
    <property type="entry name" value="P-loop containing nucleotide triphosphate hydrolases"/>
    <property type="match status" value="1"/>
</dbReference>
<dbReference type="InterPro" id="IPR009057">
    <property type="entry name" value="Homeodomain-like_sf"/>
</dbReference>
<dbReference type="EMBL" id="JAKFFV010000007">
    <property type="protein sequence ID" value="MCF2499037.1"/>
    <property type="molecule type" value="Genomic_DNA"/>
</dbReference>